<keyword evidence="1" id="KW-1133">Transmembrane helix</keyword>
<organism evidence="2 3">
    <name type="scientific">Tanacetum coccineum</name>
    <dbReference type="NCBI Taxonomy" id="301880"/>
    <lineage>
        <taxon>Eukaryota</taxon>
        <taxon>Viridiplantae</taxon>
        <taxon>Streptophyta</taxon>
        <taxon>Embryophyta</taxon>
        <taxon>Tracheophyta</taxon>
        <taxon>Spermatophyta</taxon>
        <taxon>Magnoliopsida</taxon>
        <taxon>eudicotyledons</taxon>
        <taxon>Gunneridae</taxon>
        <taxon>Pentapetalae</taxon>
        <taxon>asterids</taxon>
        <taxon>campanulids</taxon>
        <taxon>Asterales</taxon>
        <taxon>Asteraceae</taxon>
        <taxon>Asteroideae</taxon>
        <taxon>Anthemideae</taxon>
        <taxon>Anthemidinae</taxon>
        <taxon>Tanacetum</taxon>
    </lineage>
</organism>
<gene>
    <name evidence="2" type="ORF">Tco_0651956</name>
</gene>
<proteinExistence type="predicted"/>
<reference evidence="2" key="1">
    <citation type="journal article" date="2022" name="Int. J. Mol. Sci.">
        <title>Draft Genome of Tanacetum Coccineum: Genomic Comparison of Closely Related Tanacetum-Family Plants.</title>
        <authorList>
            <person name="Yamashiro T."/>
            <person name="Shiraishi A."/>
            <person name="Nakayama K."/>
            <person name="Satake H."/>
        </authorList>
    </citation>
    <scope>NUCLEOTIDE SEQUENCE</scope>
</reference>
<sequence>MNCQSGGINYLDIGVFCGICSAFGKYEDDMIQDVAHKQRKGFVLYDLTKPQVPASSIQLDRVEDLVLDEHDDEASSSWSSIDEENLDLGERMSSSMKNLKGKHHFKLAPSFSHIPIDHHHLIASHVVVQNMIKSFPRDTSCGRDELRAKHLMDYLSGVVVAMSVDIVGSITQVVNLFFMRNAKKKLGEYIASAPLSLLVNPGGGMFMGIDWRHLVSKVSVDMIDHFF</sequence>
<keyword evidence="1" id="KW-0472">Membrane</keyword>
<name>A0ABQ4WWA4_9ASTR</name>
<dbReference type="EMBL" id="BQNB010008987">
    <property type="protein sequence ID" value="GJS57172.1"/>
    <property type="molecule type" value="Genomic_DNA"/>
</dbReference>
<protein>
    <submittedName>
        <fullName evidence="2">Uncharacterized protein</fullName>
    </submittedName>
</protein>
<evidence type="ECO:0000313" key="2">
    <source>
        <dbReference type="EMBL" id="GJS57172.1"/>
    </source>
</evidence>
<evidence type="ECO:0000313" key="3">
    <source>
        <dbReference type="Proteomes" id="UP001151760"/>
    </source>
</evidence>
<comment type="caution">
    <text evidence="2">The sequence shown here is derived from an EMBL/GenBank/DDBJ whole genome shotgun (WGS) entry which is preliminary data.</text>
</comment>
<keyword evidence="1" id="KW-0812">Transmembrane</keyword>
<reference evidence="2" key="2">
    <citation type="submission" date="2022-01" db="EMBL/GenBank/DDBJ databases">
        <authorList>
            <person name="Yamashiro T."/>
            <person name="Shiraishi A."/>
            <person name="Satake H."/>
            <person name="Nakayama K."/>
        </authorList>
    </citation>
    <scope>NUCLEOTIDE SEQUENCE</scope>
</reference>
<dbReference type="Proteomes" id="UP001151760">
    <property type="component" value="Unassembled WGS sequence"/>
</dbReference>
<accession>A0ABQ4WWA4</accession>
<evidence type="ECO:0000256" key="1">
    <source>
        <dbReference type="SAM" id="Phobius"/>
    </source>
</evidence>
<keyword evidence="3" id="KW-1185">Reference proteome</keyword>
<feature type="transmembrane region" description="Helical" evidence="1">
    <location>
        <begin position="154"/>
        <end position="178"/>
    </location>
</feature>